<keyword evidence="4" id="KW-1185">Reference proteome</keyword>
<dbReference type="RefSeq" id="WP_380849020.1">
    <property type="nucleotide sequence ID" value="NZ_JBHSFP010000035.1"/>
</dbReference>
<feature type="region of interest" description="Disordered" evidence="1">
    <location>
        <begin position="37"/>
        <end position="96"/>
    </location>
</feature>
<dbReference type="InterPro" id="IPR005031">
    <property type="entry name" value="COQ10_START"/>
</dbReference>
<sequence length="230" mass="23870">MRKVGMRARVALDARAALDRLAGGSWSERLTGDVLSVTPVPGSPTVPGESSAPGTPPVLETPPAPASETPLVLESPPGTETAPGRPVSPAASAGVGRDGDRLSEWALPFRGGTVRWRQYEQAFPARADASSPAPGIAFEQVDGDFATLSGTWHVVADPGGASCQVLFEARFDLGVPMYDRVVEPLLARVIARAVRAVLVAAYGSVEAEEDPPTVPEAERRVASLLAAATA</sequence>
<feature type="compositionally biased region" description="Pro residues" evidence="1">
    <location>
        <begin position="54"/>
        <end position="65"/>
    </location>
</feature>
<reference evidence="4" key="1">
    <citation type="journal article" date="2019" name="Int. J. Syst. Evol. Microbiol.">
        <title>The Global Catalogue of Microorganisms (GCM) 10K type strain sequencing project: providing services to taxonomists for standard genome sequencing and annotation.</title>
        <authorList>
            <consortium name="The Broad Institute Genomics Platform"/>
            <consortium name="The Broad Institute Genome Sequencing Center for Infectious Disease"/>
            <person name="Wu L."/>
            <person name="Ma J."/>
        </authorList>
    </citation>
    <scope>NUCLEOTIDE SEQUENCE [LARGE SCALE GENOMIC DNA]</scope>
    <source>
        <strain evidence="4">CGMCC 4.7132</strain>
    </source>
</reference>
<dbReference type="InterPro" id="IPR023393">
    <property type="entry name" value="START-like_dom_sf"/>
</dbReference>
<organism evidence="3 4">
    <name type="scientific">Sphaerisporangium dianthi</name>
    <dbReference type="NCBI Taxonomy" id="1436120"/>
    <lineage>
        <taxon>Bacteria</taxon>
        <taxon>Bacillati</taxon>
        <taxon>Actinomycetota</taxon>
        <taxon>Actinomycetes</taxon>
        <taxon>Streptosporangiales</taxon>
        <taxon>Streptosporangiaceae</taxon>
        <taxon>Sphaerisporangium</taxon>
    </lineage>
</organism>
<dbReference type="Pfam" id="PF03364">
    <property type="entry name" value="Polyketide_cyc"/>
    <property type="match status" value="1"/>
</dbReference>
<feature type="compositionally biased region" description="Low complexity" evidence="1">
    <location>
        <begin position="37"/>
        <end position="51"/>
    </location>
</feature>
<proteinExistence type="predicted"/>
<dbReference type="EMBL" id="JBHSFP010000035">
    <property type="protein sequence ID" value="MFC4535785.1"/>
    <property type="molecule type" value="Genomic_DNA"/>
</dbReference>
<evidence type="ECO:0000313" key="3">
    <source>
        <dbReference type="EMBL" id="MFC4535785.1"/>
    </source>
</evidence>
<comment type="caution">
    <text evidence="3">The sequence shown here is derived from an EMBL/GenBank/DDBJ whole genome shotgun (WGS) entry which is preliminary data.</text>
</comment>
<dbReference type="Proteomes" id="UP001596004">
    <property type="component" value="Unassembled WGS sequence"/>
</dbReference>
<gene>
    <name evidence="3" type="ORF">ACFO60_33900</name>
</gene>
<dbReference type="Gene3D" id="3.30.530.20">
    <property type="match status" value="1"/>
</dbReference>
<name>A0ABV9CT90_9ACTN</name>
<feature type="domain" description="Coenzyme Q-binding protein COQ10 START" evidence="2">
    <location>
        <begin position="111"/>
        <end position="197"/>
    </location>
</feature>
<evidence type="ECO:0000313" key="4">
    <source>
        <dbReference type="Proteomes" id="UP001596004"/>
    </source>
</evidence>
<evidence type="ECO:0000256" key="1">
    <source>
        <dbReference type="SAM" id="MobiDB-lite"/>
    </source>
</evidence>
<accession>A0ABV9CT90</accession>
<dbReference type="SUPFAM" id="SSF55961">
    <property type="entry name" value="Bet v1-like"/>
    <property type="match status" value="1"/>
</dbReference>
<evidence type="ECO:0000259" key="2">
    <source>
        <dbReference type="Pfam" id="PF03364"/>
    </source>
</evidence>
<protein>
    <submittedName>
        <fullName evidence="3">SRPBCC family protein</fullName>
    </submittedName>
</protein>